<dbReference type="GO" id="GO:0005739">
    <property type="term" value="C:mitochondrion"/>
    <property type="evidence" value="ECO:0007669"/>
    <property type="project" value="InterPro"/>
</dbReference>
<protein>
    <submittedName>
        <fullName evidence="1">Uncharacterized protein</fullName>
    </submittedName>
</protein>
<comment type="caution">
    <text evidence="1">The sequence shown here is derived from an EMBL/GenBank/DDBJ whole genome shotgun (WGS) entry which is preliminary data.</text>
</comment>
<evidence type="ECO:0000313" key="2">
    <source>
        <dbReference type="Proteomes" id="UP001309876"/>
    </source>
</evidence>
<name>A0AAN7T394_9EURO</name>
<organism evidence="1 2">
    <name type="scientific">Lithohypha guttulata</name>
    <dbReference type="NCBI Taxonomy" id="1690604"/>
    <lineage>
        <taxon>Eukaryota</taxon>
        <taxon>Fungi</taxon>
        <taxon>Dikarya</taxon>
        <taxon>Ascomycota</taxon>
        <taxon>Pezizomycotina</taxon>
        <taxon>Eurotiomycetes</taxon>
        <taxon>Chaetothyriomycetidae</taxon>
        <taxon>Chaetothyriales</taxon>
        <taxon>Trichomeriaceae</taxon>
        <taxon>Lithohypha</taxon>
    </lineage>
</organism>
<dbReference type="InterPro" id="IPR034595">
    <property type="entry name" value="NDUFAF8"/>
</dbReference>
<proteinExistence type="predicted"/>
<evidence type="ECO:0000313" key="1">
    <source>
        <dbReference type="EMBL" id="KAK5088852.1"/>
    </source>
</evidence>
<reference evidence="1 2" key="1">
    <citation type="submission" date="2023-08" db="EMBL/GenBank/DDBJ databases">
        <title>Black Yeasts Isolated from many extreme environments.</title>
        <authorList>
            <person name="Coleine C."/>
            <person name="Stajich J.E."/>
            <person name="Selbmann L."/>
        </authorList>
    </citation>
    <scope>NUCLEOTIDE SEQUENCE [LARGE SCALE GENOMIC DNA]</scope>
    <source>
        <strain evidence="1 2">CCFEE 5910</strain>
    </source>
</reference>
<dbReference type="Proteomes" id="UP001309876">
    <property type="component" value="Unassembled WGS sequence"/>
</dbReference>
<dbReference type="PANTHER" id="PTHR34561:SF1">
    <property type="entry name" value="NADH DEHYDROGENASE [UBIQUINONE] 1 ALPHA SUBCOMPLEX ASSEMBLY FACTOR 8"/>
    <property type="match status" value="1"/>
</dbReference>
<dbReference type="PANTHER" id="PTHR34561">
    <property type="entry name" value="NADH DEHYDROGENASE [UBIQUINONE] 1 ALPHA SUBCOMPLEX ASSEMBLY FACTOR 8"/>
    <property type="match status" value="1"/>
</dbReference>
<sequence>MPTIAGRARPIEKFAEAVAKCGPEAANYGKCIVADYQSTYQDMCKKEFMVLKDCYLVRAGASG</sequence>
<accession>A0AAN7T394</accession>
<dbReference type="Gene3D" id="1.10.287.2900">
    <property type="match status" value="1"/>
</dbReference>
<dbReference type="EMBL" id="JAVRRJ010000002">
    <property type="protein sequence ID" value="KAK5088852.1"/>
    <property type="molecule type" value="Genomic_DNA"/>
</dbReference>
<dbReference type="GO" id="GO:0032981">
    <property type="term" value="P:mitochondrial respiratory chain complex I assembly"/>
    <property type="evidence" value="ECO:0007669"/>
    <property type="project" value="InterPro"/>
</dbReference>
<dbReference type="AlphaFoldDB" id="A0AAN7T394"/>
<keyword evidence="2" id="KW-1185">Reference proteome</keyword>
<gene>
    <name evidence="1" type="ORF">LTR05_003074</name>
</gene>